<organism evidence="1 2">
    <name type="scientific">Lyngbya aestuarii BL J</name>
    <dbReference type="NCBI Taxonomy" id="1348334"/>
    <lineage>
        <taxon>Bacteria</taxon>
        <taxon>Bacillati</taxon>
        <taxon>Cyanobacteriota</taxon>
        <taxon>Cyanophyceae</taxon>
        <taxon>Oscillatoriophycideae</taxon>
        <taxon>Oscillatoriales</taxon>
        <taxon>Microcoleaceae</taxon>
        <taxon>Lyngbya</taxon>
    </lineage>
</organism>
<accession>U7QMF6</accession>
<evidence type="ECO:0000313" key="1">
    <source>
        <dbReference type="EMBL" id="ERT07586.1"/>
    </source>
</evidence>
<protein>
    <submittedName>
        <fullName evidence="1">Uncharacterized protein</fullName>
    </submittedName>
</protein>
<dbReference type="Proteomes" id="UP000017127">
    <property type="component" value="Unassembled WGS sequence"/>
</dbReference>
<keyword evidence="2" id="KW-1185">Reference proteome</keyword>
<comment type="caution">
    <text evidence="1">The sequence shown here is derived from an EMBL/GenBank/DDBJ whole genome shotgun (WGS) entry which is preliminary data.</text>
</comment>
<proteinExistence type="predicted"/>
<reference evidence="1 2" key="1">
    <citation type="journal article" date="2013" name="Front. Microbiol.">
        <title>Comparative genomic analyses of the cyanobacterium, Lyngbya aestuarii BL J, a powerful hydrogen producer.</title>
        <authorList>
            <person name="Kothari A."/>
            <person name="Vaughn M."/>
            <person name="Garcia-Pichel F."/>
        </authorList>
    </citation>
    <scope>NUCLEOTIDE SEQUENCE [LARGE SCALE GENOMIC DNA]</scope>
    <source>
        <strain evidence="1 2">BL J</strain>
    </source>
</reference>
<dbReference type="AlphaFoldDB" id="U7QMF6"/>
<dbReference type="EMBL" id="AUZM01000020">
    <property type="protein sequence ID" value="ERT07586.1"/>
    <property type="molecule type" value="Genomic_DNA"/>
</dbReference>
<name>U7QMF6_9CYAN</name>
<evidence type="ECO:0000313" key="2">
    <source>
        <dbReference type="Proteomes" id="UP000017127"/>
    </source>
</evidence>
<sequence length="37" mass="4256">MSHFRRGVGLFDWGLLISLDRNEIGDRKCFDSQVTSV</sequence>
<gene>
    <name evidence="1" type="ORF">M595_2479</name>
</gene>